<dbReference type="EMBL" id="JAGDFM010000114">
    <property type="protein sequence ID" value="KAG7385810.1"/>
    <property type="molecule type" value="Genomic_DNA"/>
</dbReference>
<keyword evidence="3" id="KW-1185">Reference proteome</keyword>
<evidence type="ECO:0000313" key="3">
    <source>
        <dbReference type="Proteomes" id="UP000694044"/>
    </source>
</evidence>
<dbReference type="OrthoDB" id="164838at2759"/>
<dbReference type="Proteomes" id="UP000694044">
    <property type="component" value="Unassembled WGS sequence"/>
</dbReference>
<evidence type="ECO:0008006" key="4">
    <source>
        <dbReference type="Google" id="ProtNLM"/>
    </source>
</evidence>
<name>A0A8T1W0T0_9STRA</name>
<feature type="region of interest" description="Disordered" evidence="1">
    <location>
        <begin position="483"/>
        <end position="505"/>
    </location>
</feature>
<protein>
    <recommendedName>
        <fullName evidence="4">WD repeat and coiled-coil-containing protein</fullName>
    </recommendedName>
</protein>
<comment type="caution">
    <text evidence="2">The sequence shown here is derived from an EMBL/GenBank/DDBJ whole genome shotgun (WGS) entry which is preliminary data.</text>
</comment>
<accession>A0A8T1W0T0</accession>
<evidence type="ECO:0000313" key="2">
    <source>
        <dbReference type="EMBL" id="KAG7385810.1"/>
    </source>
</evidence>
<reference evidence="2" key="1">
    <citation type="submission" date="2021-02" db="EMBL/GenBank/DDBJ databases">
        <authorList>
            <person name="Palmer J.M."/>
        </authorList>
    </citation>
    <scope>NUCLEOTIDE SEQUENCE</scope>
    <source>
        <strain evidence="2">SCRP734</strain>
    </source>
</reference>
<sequence length="553" mass="59844">MLINGPTEWSEAQLATGVKANLLQNGYNPKLQVSAMSLGPTVVITRYADTDTTAGFSQGVPDQPTDTLVLHEDATNRDTPVLSFRLVAWSQGSTEKSLLAVASTAQVEIWEVTATSGISATLMGSVDIGCSQGLVWNPRNEVLLVYSKTDILLINTSQPAVSCRAIHTNSNTHHAWSACSWSPAQDHVLHCFSWVNGDDLLLELPRHDQIDASSSLKGVNGLRLDVGTASLGPIAAVARISPTICILATDTKLVLEDISGAAPALNSMLRNTISIETPSSSSLLLHPERSQHPCIQKRVVASSNDIIDLTSIRVSTSSTQNSLQILNSAEDPARPNAPNAKPRPHLLIIELKTGQWSVISVLDLPHLTSPDILVVQEMRILVGSTLSSRLLVAHLDVSDRMEWTASLSGELDLPPTHVCKGIYLAERSPFVDVVSTEKRKRATFFHAAANVEPQPIYLSKFKVPRRTRPKSVVLEAVDNAQQESSAVAAGKTPRNSGEENPNGGESKGLLELVLVKMAAMQTQLNARFDDVDLKLLQLTARVEQLERNPLPEE</sequence>
<proteinExistence type="predicted"/>
<organism evidence="2 3">
    <name type="scientific">Phytophthora pseudosyringae</name>
    <dbReference type="NCBI Taxonomy" id="221518"/>
    <lineage>
        <taxon>Eukaryota</taxon>
        <taxon>Sar</taxon>
        <taxon>Stramenopiles</taxon>
        <taxon>Oomycota</taxon>
        <taxon>Peronosporomycetes</taxon>
        <taxon>Peronosporales</taxon>
        <taxon>Peronosporaceae</taxon>
        <taxon>Phytophthora</taxon>
    </lineage>
</organism>
<dbReference type="AlphaFoldDB" id="A0A8T1W0T0"/>
<evidence type="ECO:0000256" key="1">
    <source>
        <dbReference type="SAM" id="MobiDB-lite"/>
    </source>
</evidence>
<gene>
    <name evidence="2" type="ORF">PHYPSEUDO_001055</name>
</gene>